<dbReference type="PANTHER" id="PTHR30087:SF1">
    <property type="entry name" value="HYPOTHETICAL CYTOSOLIC PROTEIN"/>
    <property type="match status" value="1"/>
</dbReference>
<dbReference type="InterPro" id="IPR007553">
    <property type="entry name" value="2-thiour_desulf"/>
</dbReference>
<protein>
    <submittedName>
        <fullName evidence="1">Uncharacterized protein YbbK (DUF523 family)</fullName>
    </submittedName>
</protein>
<gene>
    <name evidence="1" type="ORF">J2Z44_004060</name>
</gene>
<sequence length="138" mass="14965">MKVLVSACIIGCNCKYNGGNSLNPRVVEFLKGKEIIEVCPEILGGMSIPRASSEIVNGCVTECNGRVVHKEYEQGIKLALEKIKDENIDLAILQSRSPTCGVNQIYDGSFSGKLIKGRGLFAEALIENGYKVIDSEDV</sequence>
<dbReference type="RefSeq" id="WP_021283092.1">
    <property type="nucleotide sequence ID" value="NZ_JAGGLL010000054.1"/>
</dbReference>
<evidence type="ECO:0000313" key="2">
    <source>
        <dbReference type="Proteomes" id="UP001519308"/>
    </source>
</evidence>
<keyword evidence="2" id="KW-1185">Reference proteome</keyword>
<reference evidence="1 2" key="1">
    <citation type="submission" date="2021-03" db="EMBL/GenBank/DDBJ databases">
        <title>Genomic Encyclopedia of Type Strains, Phase IV (KMG-IV): sequencing the most valuable type-strain genomes for metagenomic binning, comparative biology and taxonomic classification.</title>
        <authorList>
            <person name="Goeker M."/>
        </authorList>
    </citation>
    <scope>NUCLEOTIDE SEQUENCE [LARGE SCALE GENOMIC DNA]</scope>
    <source>
        <strain evidence="1 2">DSM 28650</strain>
    </source>
</reference>
<dbReference type="PANTHER" id="PTHR30087">
    <property type="entry name" value="INNER MEMBRANE PROTEIN"/>
    <property type="match status" value="1"/>
</dbReference>
<evidence type="ECO:0000313" key="1">
    <source>
        <dbReference type="EMBL" id="MBP2024205.1"/>
    </source>
</evidence>
<comment type="caution">
    <text evidence="1">The sequence shown here is derived from an EMBL/GenBank/DDBJ whole genome shotgun (WGS) entry which is preliminary data.</text>
</comment>
<dbReference type="Pfam" id="PF04463">
    <property type="entry name" value="2-thiour_desulf"/>
    <property type="match status" value="1"/>
</dbReference>
<dbReference type="EMBL" id="JAGGLL010000054">
    <property type="protein sequence ID" value="MBP2024205.1"/>
    <property type="molecule type" value="Genomic_DNA"/>
</dbReference>
<accession>A0ABS4K8V6</accession>
<proteinExistence type="predicted"/>
<name>A0ABS4K8V6_9CLOT</name>
<dbReference type="Proteomes" id="UP001519308">
    <property type="component" value="Unassembled WGS sequence"/>
</dbReference>
<organism evidence="1 2">
    <name type="scientific">Clostridium punense</name>
    <dbReference type="NCBI Taxonomy" id="1054297"/>
    <lineage>
        <taxon>Bacteria</taxon>
        <taxon>Bacillati</taxon>
        <taxon>Bacillota</taxon>
        <taxon>Clostridia</taxon>
        <taxon>Eubacteriales</taxon>
        <taxon>Clostridiaceae</taxon>
        <taxon>Clostridium</taxon>
    </lineage>
</organism>